<sequence>MSSSKPKWPSLTVARGDGNGPRQNLHDRVLDLHHDTSVFLSHLEAHHQGIPKPLIELIKNTQFVVGEVLKHPLGEDWRQAVTELREITLDMKKNTTTTQHGPLPRLTQSPPTALVAAPERTPSELSKDREVIVKLPDPGAVQTFRRLRAVEIKNRAEKARVKASRVSLAATLASVQFVAARQLKSGDLSLSLRTAQEAEIARCHPDWVTAFHQKAIVRRPTWGVVVHDVQVKSIGDLSDPQESKRVGDQLLAENCFTWGDTAKIVHLTWLTNRPANKKSSALVIEFSTPQAANKAINEGTIWDSTILTTVLYDRSARIRRCFKCQQYGHIGSICSNPTTCGLCAGSHETRDCPQRSSTDQGPRKCANCGDAHAAWSKSCKKYAEAVDRVQAASSYRQRYHRIPPYLQDFCQDSESSGSDSTAIQSATPVESSQQSEGSGGPTTAKKTPRPSKGSRKAKSEPPRKQLPRAAPSKTSSQSDLSAADISFAPVRVRNSSSNASASTTSRRLARIVDRLSIANPPNLTDETERPPKALRNDRTAAARGTRLHIYQDDHEEDDSSDELSEPMTTSDWQPSSILQDKDTNTSSSTHARKNKRKRGIENLVQNGLQQMEIDPQIDFAAQNQTPRTLQILQYNVHRSKNVVMAQFLRDPEVLRADIIAIQEPWDNPFQDTTHHPAKATHQLLYPEATETGGRARVCLYVSRKIDPTKWNHTAHSQDCQELELHHDAGTLRLYNIYNPHLDPNTQTDTLDLLEQVLDRQDSSCLLLGDFNLHHPAWGGDHVRHTDRRSDRLLELTDTWLLDLWTEPGAVTRDEQGHRSTIDLTFGSMDLTARLITCEMAPDIHADSDHLPIRMLLDISTPPPQTPKRRNWKAMDAQKLCDFVSANIDPSRWSRNLETPNQIEDATDHLIEIIQQAITCSTPWARPSKWANPDWTPECTEMVKLTRLYRRVYTDTHTDDDWIAYTKVRNRKGKVISQSLQRGHRRRVQQTVGQGPRGMWRIAKWARNREGQAGIIPTLRLGDRVAETAEQKVNLLREAFFPPPPPADLSDIENRMYNPTQDITFPDINEHEIIKAIRRAPPDKAPGPDAIPNKVWHALSTVPAFIQALKTHFNACIHVGHNPQHFQVSTTVVLRKAAPRDFRLPKSYRPIALLNTLGKILESIIALRISWALEEHGLLPKGHLGGRKGVSVDHAIQLIIDTIYRAWGHGQKVSMLLLDISGAFDNVSLQRLVHNLRTMQLGWIANWLQSFLSNRYTRLQLPGFLSELFATLTGIPQGSPLSPILFLIFNTPLIRTLVHRLSGAQTTSIGWIDDSCALAVGQTYAQNVTVLEKCLEKADRWANRHAAKFAPDKFELIHFTNPKEPNTPRNPTPISPIDIWEPGEYEGHDQLPIHHGDTTIQPTESARYLGIWLDKTLSLSTHRTKTLHRANSSLDALRSITGSTWGASLEAMRAIYRGVVIPQLLYGITAWFSPASRLIPAGEQTKIINEFTKIQKRAATLISGAFRGTAAAALDMELHLLPIRLQMQQIIEETAIRIQTGPSFACPQGLKGKLRPTREIQRSGLTPLEALRKRGGPLGPNTPKRLEGWESRKAYVLPPWEPPLHCTIEDHEAALKTHNEVCKNNDRLVIYTDGSGYRGRVGASAVCLQATNCARQIRQNHLGTEADSTVYAAELDGIRMALDTAKESSPRSLTLFTDSQAAIQAVQNPRRPSGQYILQAIYRNVQALGARGLPPENIKIHWIPAHVGVAGNEAADEAAKEAAAQGGEVQLSSAGQPDRPEQLIIRLAAAAKRVVRQRIQQRWKKQWEMEKGAKPTRRLIKAPHKKNLALYKGLSKPHTSIIIQMRTMRIGLRHFLFKIKASETDRCSCGEGSQTPKHILLQCSLYVEARRKMINKLFDEGFRGNISDYDMLVSDPQAIRYVAEFMHQTGLLNQFRHAELTEPAEQDQERGSLLRGSGIDVEDDG</sequence>
<evidence type="ECO:0000313" key="4">
    <source>
        <dbReference type="EMBL" id="KAF4227552.1"/>
    </source>
</evidence>
<dbReference type="CDD" id="cd09276">
    <property type="entry name" value="Rnase_HI_RT_non_LTR"/>
    <property type="match status" value="1"/>
</dbReference>
<dbReference type="Pfam" id="PF00078">
    <property type="entry name" value="RVT_1"/>
    <property type="match status" value="1"/>
</dbReference>
<dbReference type="Gene3D" id="3.30.420.10">
    <property type="entry name" value="Ribonuclease H-like superfamily/Ribonuclease H"/>
    <property type="match status" value="1"/>
</dbReference>
<name>A0A8H4EFJ5_9EURO</name>
<feature type="domain" description="RNase H type-1" evidence="3">
    <location>
        <begin position="1623"/>
        <end position="1763"/>
    </location>
</feature>
<dbReference type="OrthoDB" id="4500858at2759"/>
<dbReference type="PROSITE" id="PS50878">
    <property type="entry name" value="RT_POL"/>
    <property type="match status" value="1"/>
</dbReference>
<feature type="compositionally biased region" description="Basic and acidic residues" evidence="1">
    <location>
        <begin position="526"/>
        <end position="540"/>
    </location>
</feature>
<dbReference type="SUPFAM" id="SSF56219">
    <property type="entry name" value="DNase I-like"/>
    <property type="match status" value="1"/>
</dbReference>
<feature type="region of interest" description="Disordered" evidence="1">
    <location>
        <begin position="1941"/>
        <end position="1964"/>
    </location>
</feature>
<evidence type="ECO:0000256" key="1">
    <source>
        <dbReference type="SAM" id="MobiDB-lite"/>
    </source>
</evidence>
<dbReference type="Pfam" id="PF14529">
    <property type="entry name" value="Exo_endo_phos_2"/>
    <property type="match status" value="1"/>
</dbReference>
<dbReference type="InterPro" id="IPR000477">
    <property type="entry name" value="RT_dom"/>
</dbReference>
<dbReference type="InterPro" id="IPR002156">
    <property type="entry name" value="RNaseH_domain"/>
</dbReference>
<gene>
    <name evidence="4" type="ORF">CNMCM6805_002846</name>
</gene>
<dbReference type="InterPro" id="IPR036691">
    <property type="entry name" value="Endo/exonu/phosph_ase_sf"/>
</dbReference>
<evidence type="ECO:0000259" key="2">
    <source>
        <dbReference type="PROSITE" id="PS50878"/>
    </source>
</evidence>
<dbReference type="GO" id="GO:0003676">
    <property type="term" value="F:nucleic acid binding"/>
    <property type="evidence" value="ECO:0007669"/>
    <property type="project" value="InterPro"/>
</dbReference>
<dbReference type="SUPFAM" id="SSF53098">
    <property type="entry name" value="Ribonuclease H-like"/>
    <property type="match status" value="1"/>
</dbReference>
<keyword evidence="5" id="KW-1185">Reference proteome</keyword>
<accession>A0A8H4EFJ5</accession>
<protein>
    <recommendedName>
        <fullName evidence="6">Reverse transcriptase</fullName>
    </recommendedName>
</protein>
<dbReference type="PANTHER" id="PTHR33481">
    <property type="entry name" value="REVERSE TRANSCRIPTASE"/>
    <property type="match status" value="1"/>
</dbReference>
<evidence type="ECO:0000259" key="3">
    <source>
        <dbReference type="PROSITE" id="PS50879"/>
    </source>
</evidence>
<evidence type="ECO:0008006" key="6">
    <source>
        <dbReference type="Google" id="ProtNLM"/>
    </source>
</evidence>
<dbReference type="PANTHER" id="PTHR33481:SF1">
    <property type="entry name" value="ENDONUCLEASE_EXONUCLEASE_PHOSPHATASE DOMAIN-CONTAINING PROTEIN-RELATED"/>
    <property type="match status" value="1"/>
</dbReference>
<dbReference type="Gene3D" id="3.60.10.10">
    <property type="entry name" value="Endonuclease/exonuclease/phosphatase"/>
    <property type="match status" value="1"/>
</dbReference>
<feature type="compositionally biased region" description="Polar residues" evidence="1">
    <location>
        <begin position="566"/>
        <end position="589"/>
    </location>
</feature>
<feature type="region of interest" description="Disordered" evidence="1">
    <location>
        <begin position="410"/>
        <end position="482"/>
    </location>
</feature>
<dbReference type="InterPro" id="IPR005135">
    <property type="entry name" value="Endo/exonuclease/phosphatase"/>
</dbReference>
<evidence type="ECO:0000313" key="5">
    <source>
        <dbReference type="Proteomes" id="UP000653565"/>
    </source>
</evidence>
<dbReference type="Pfam" id="PF00075">
    <property type="entry name" value="RNase_H"/>
    <property type="match status" value="1"/>
</dbReference>
<reference evidence="4" key="1">
    <citation type="journal article" date="2020" name="bioRxiv">
        <title>Genomic and phenotypic heterogeneity of clinical isolates of the human pathogens Aspergillus fumigatus, Aspergillus lentulus and Aspergillus fumigatiaffinis.</title>
        <authorList>
            <person name="dos Santos R.A.C."/>
            <person name="Steenwyk J.L."/>
            <person name="Rivero-Menendez O."/>
            <person name="Mead M.E."/>
            <person name="Silva L.P."/>
            <person name="Bastos R.W."/>
            <person name="Alastruey-Izquierdo A."/>
            <person name="Goldman G.H."/>
            <person name="Rokas A."/>
        </authorList>
    </citation>
    <scope>NUCLEOTIDE SEQUENCE</scope>
    <source>
        <strain evidence="4">CNM-CM6805</strain>
    </source>
</reference>
<feature type="compositionally biased region" description="Acidic residues" evidence="1">
    <location>
        <begin position="553"/>
        <end position="564"/>
    </location>
</feature>
<dbReference type="Proteomes" id="UP000653565">
    <property type="component" value="Unassembled WGS sequence"/>
</dbReference>
<feature type="domain" description="Reverse transcriptase" evidence="2">
    <location>
        <begin position="1114"/>
        <end position="1412"/>
    </location>
</feature>
<feature type="region of interest" description="Disordered" evidence="1">
    <location>
        <begin position="1757"/>
        <end position="1776"/>
    </location>
</feature>
<dbReference type="PROSITE" id="PS50879">
    <property type="entry name" value="RNASE_H_1"/>
    <property type="match status" value="1"/>
</dbReference>
<dbReference type="InterPro" id="IPR036397">
    <property type="entry name" value="RNaseH_sf"/>
</dbReference>
<dbReference type="InterPro" id="IPR012337">
    <property type="entry name" value="RNaseH-like_sf"/>
</dbReference>
<proteinExistence type="predicted"/>
<dbReference type="CDD" id="cd01650">
    <property type="entry name" value="RT_nLTR_like"/>
    <property type="match status" value="1"/>
</dbReference>
<dbReference type="GO" id="GO:0004523">
    <property type="term" value="F:RNA-DNA hybrid ribonuclease activity"/>
    <property type="evidence" value="ECO:0007669"/>
    <property type="project" value="InterPro"/>
</dbReference>
<feature type="region of interest" description="Disordered" evidence="1">
    <location>
        <begin position="519"/>
        <end position="599"/>
    </location>
</feature>
<dbReference type="SUPFAM" id="SSF56672">
    <property type="entry name" value="DNA/RNA polymerases"/>
    <property type="match status" value="1"/>
</dbReference>
<dbReference type="EMBL" id="JAAAPX010000176">
    <property type="protein sequence ID" value="KAF4227552.1"/>
    <property type="molecule type" value="Genomic_DNA"/>
</dbReference>
<organism evidence="4 5">
    <name type="scientific">Aspergillus fumigatiaffinis</name>
    <dbReference type="NCBI Taxonomy" id="340414"/>
    <lineage>
        <taxon>Eukaryota</taxon>
        <taxon>Fungi</taxon>
        <taxon>Dikarya</taxon>
        <taxon>Ascomycota</taxon>
        <taxon>Pezizomycotina</taxon>
        <taxon>Eurotiomycetes</taxon>
        <taxon>Eurotiomycetidae</taxon>
        <taxon>Eurotiales</taxon>
        <taxon>Aspergillaceae</taxon>
        <taxon>Aspergillus</taxon>
        <taxon>Aspergillus subgen. Fumigati</taxon>
    </lineage>
</organism>
<dbReference type="InterPro" id="IPR043502">
    <property type="entry name" value="DNA/RNA_pol_sf"/>
</dbReference>
<feature type="compositionally biased region" description="Basic residues" evidence="1">
    <location>
        <begin position="446"/>
        <end position="456"/>
    </location>
</feature>
<feature type="compositionally biased region" description="Polar residues" evidence="1">
    <location>
        <begin position="410"/>
        <end position="429"/>
    </location>
</feature>
<comment type="caution">
    <text evidence="4">The sequence shown here is derived from an EMBL/GenBank/DDBJ whole genome shotgun (WGS) entry which is preliminary data.</text>
</comment>
<feature type="region of interest" description="Disordered" evidence="1">
    <location>
        <begin position="1"/>
        <end position="24"/>
    </location>
</feature>
<reference evidence="4" key="2">
    <citation type="submission" date="2020-04" db="EMBL/GenBank/DDBJ databases">
        <authorList>
            <person name="Santos R.A.C."/>
            <person name="Steenwyk J.L."/>
            <person name="Rivero-Menendez O."/>
            <person name="Mead M.E."/>
            <person name="Silva L.P."/>
            <person name="Bastos R.W."/>
            <person name="Alastruey-Izquierdo A."/>
            <person name="Goldman G.H."/>
            <person name="Rokas A."/>
        </authorList>
    </citation>
    <scope>NUCLEOTIDE SEQUENCE</scope>
    <source>
        <strain evidence="4">CNM-CM6805</strain>
    </source>
</reference>